<comment type="subunit">
    <text evidence="8">Homodimer.</text>
</comment>
<dbReference type="EMBL" id="JACOMF010000016">
    <property type="protein sequence ID" value="MBC4016571.1"/>
    <property type="molecule type" value="Genomic_DNA"/>
</dbReference>
<dbReference type="InterPro" id="IPR036390">
    <property type="entry name" value="WH_DNA-bd_sf"/>
</dbReference>
<proteinExistence type="inferred from homology"/>
<dbReference type="AlphaFoldDB" id="A0A9X0UE98"/>
<dbReference type="SUPFAM" id="SSF46785">
    <property type="entry name" value="Winged helix' DNA-binding domain"/>
    <property type="match status" value="1"/>
</dbReference>
<dbReference type="GO" id="GO:0000976">
    <property type="term" value="F:transcription cis-regulatory region binding"/>
    <property type="evidence" value="ECO:0007669"/>
    <property type="project" value="TreeGrafter"/>
</dbReference>
<comment type="subcellular location">
    <subcellularLocation>
        <location evidence="8">Cytoplasm</location>
    </subcellularLocation>
</comment>
<evidence type="ECO:0000313" key="10">
    <source>
        <dbReference type="Proteomes" id="UP000600101"/>
    </source>
</evidence>
<evidence type="ECO:0000256" key="2">
    <source>
        <dbReference type="ARBA" id="ARBA00022491"/>
    </source>
</evidence>
<name>A0A9X0UE98_9PROT</name>
<protein>
    <recommendedName>
        <fullName evidence="8">Ferric uptake regulation protein</fullName>
    </recommendedName>
</protein>
<dbReference type="GO" id="GO:0045892">
    <property type="term" value="P:negative regulation of DNA-templated transcription"/>
    <property type="evidence" value="ECO:0007669"/>
    <property type="project" value="TreeGrafter"/>
</dbReference>
<feature type="binding site" evidence="7">
    <location>
        <position position="118"/>
    </location>
    <ligand>
        <name>Zn(2+)</name>
        <dbReference type="ChEBI" id="CHEBI:29105"/>
    </ligand>
</feature>
<dbReference type="Pfam" id="PF01475">
    <property type="entry name" value="FUR"/>
    <property type="match status" value="1"/>
</dbReference>
<comment type="similarity">
    <text evidence="1 8">Belongs to the Fur family.</text>
</comment>
<evidence type="ECO:0000256" key="7">
    <source>
        <dbReference type="PIRSR" id="PIRSR602481-1"/>
    </source>
</evidence>
<dbReference type="InterPro" id="IPR036388">
    <property type="entry name" value="WH-like_DNA-bd_sf"/>
</dbReference>
<keyword evidence="8" id="KW-0408">Iron</keyword>
<dbReference type="GO" id="GO:1900376">
    <property type="term" value="P:regulation of secondary metabolite biosynthetic process"/>
    <property type="evidence" value="ECO:0007669"/>
    <property type="project" value="TreeGrafter"/>
</dbReference>
<evidence type="ECO:0000256" key="3">
    <source>
        <dbReference type="ARBA" id="ARBA00022833"/>
    </source>
</evidence>
<dbReference type="Proteomes" id="UP000600101">
    <property type="component" value="Unassembled WGS sequence"/>
</dbReference>
<dbReference type="GO" id="GO:0003700">
    <property type="term" value="F:DNA-binding transcription factor activity"/>
    <property type="evidence" value="ECO:0007669"/>
    <property type="project" value="UniProtKB-UniRule"/>
</dbReference>
<dbReference type="GO" id="GO:0008270">
    <property type="term" value="F:zinc ion binding"/>
    <property type="evidence" value="ECO:0007669"/>
    <property type="project" value="TreeGrafter"/>
</dbReference>
<sequence length="163" mass="17152">MSATAAMTEASLDRAAALCARRGAQLTALRRQVLGLVIGSDQPVGAYALLDRLRESRAGAAPPTVYRALDFLVEQGLIHKVERLNAFIGCIDALDHPDDCDCGEAHDHPHQFLICRRCGTAMEISDPGVALALSRAVRAAGFTPARATVEVEGLCAACARGAA</sequence>
<dbReference type="Gene3D" id="1.10.10.10">
    <property type="entry name" value="Winged helix-like DNA-binding domain superfamily/Winged helix DNA-binding domain"/>
    <property type="match status" value="1"/>
</dbReference>
<dbReference type="InterPro" id="IPR043135">
    <property type="entry name" value="Fur_C"/>
</dbReference>
<evidence type="ECO:0000256" key="5">
    <source>
        <dbReference type="ARBA" id="ARBA00023125"/>
    </source>
</evidence>
<gene>
    <name evidence="8" type="primary">fur</name>
    <name evidence="9" type="ORF">H7965_14710</name>
</gene>
<dbReference type="PANTHER" id="PTHR33202">
    <property type="entry name" value="ZINC UPTAKE REGULATION PROTEIN"/>
    <property type="match status" value="1"/>
</dbReference>
<evidence type="ECO:0000256" key="4">
    <source>
        <dbReference type="ARBA" id="ARBA00023015"/>
    </source>
</evidence>
<accession>A0A9X0UE98</accession>
<dbReference type="Gene3D" id="3.30.1490.190">
    <property type="match status" value="1"/>
</dbReference>
<reference evidence="9" key="1">
    <citation type="submission" date="2020-08" db="EMBL/GenBank/DDBJ databases">
        <authorList>
            <person name="Hu Y."/>
            <person name="Nguyen S.V."/>
            <person name="Li F."/>
            <person name="Fanning S."/>
        </authorList>
    </citation>
    <scope>NUCLEOTIDE SEQUENCE</scope>
    <source>
        <strain evidence="9">SYSU D8009</strain>
    </source>
</reference>
<feature type="binding site" evidence="7">
    <location>
        <position position="115"/>
    </location>
    <ligand>
        <name>Zn(2+)</name>
        <dbReference type="ChEBI" id="CHEBI:29105"/>
    </ligand>
</feature>
<evidence type="ECO:0000313" key="9">
    <source>
        <dbReference type="EMBL" id="MBC4016571.1"/>
    </source>
</evidence>
<dbReference type="PANTHER" id="PTHR33202:SF6">
    <property type="entry name" value="ZINC UPTAKE REGULATION PROTEIN"/>
    <property type="match status" value="1"/>
</dbReference>
<dbReference type="InterPro" id="IPR002481">
    <property type="entry name" value="FUR"/>
</dbReference>
<keyword evidence="10" id="KW-1185">Reference proteome</keyword>
<evidence type="ECO:0000256" key="8">
    <source>
        <dbReference type="RuleBase" id="RU364037"/>
    </source>
</evidence>
<evidence type="ECO:0000256" key="6">
    <source>
        <dbReference type="ARBA" id="ARBA00023163"/>
    </source>
</evidence>
<keyword evidence="3 7" id="KW-0862">Zinc</keyword>
<keyword evidence="2 8" id="KW-0678">Repressor</keyword>
<evidence type="ECO:0000256" key="1">
    <source>
        <dbReference type="ARBA" id="ARBA00007957"/>
    </source>
</evidence>
<comment type="caution">
    <text evidence="9">The sequence shown here is derived from an EMBL/GenBank/DDBJ whole genome shotgun (WGS) entry which is preliminary data.</text>
</comment>
<dbReference type="GO" id="GO:0005829">
    <property type="term" value="C:cytosol"/>
    <property type="evidence" value="ECO:0007669"/>
    <property type="project" value="TreeGrafter"/>
</dbReference>
<keyword evidence="5 8" id="KW-0238">DNA-binding</keyword>
<comment type="cofactor">
    <cofactor evidence="7">
        <name>Zn(2+)</name>
        <dbReference type="ChEBI" id="CHEBI:29105"/>
    </cofactor>
    <text evidence="7">Binds 1 zinc ion per subunit.</text>
</comment>
<keyword evidence="7 8" id="KW-0479">Metal-binding</keyword>
<keyword evidence="4 8" id="KW-0805">Transcription regulation</keyword>
<dbReference type="CDD" id="cd07153">
    <property type="entry name" value="Fur_like"/>
    <property type="match status" value="1"/>
</dbReference>
<dbReference type="RefSeq" id="WP_186771334.1">
    <property type="nucleotide sequence ID" value="NZ_JACOMF010000016.1"/>
</dbReference>
<feature type="binding site" evidence="7">
    <location>
        <position position="155"/>
    </location>
    <ligand>
        <name>Zn(2+)</name>
        <dbReference type="ChEBI" id="CHEBI:29105"/>
    </ligand>
</feature>
<organism evidence="9 10">
    <name type="scientific">Siccirubricoccus deserti</name>
    <dbReference type="NCBI Taxonomy" id="2013562"/>
    <lineage>
        <taxon>Bacteria</taxon>
        <taxon>Pseudomonadati</taxon>
        <taxon>Pseudomonadota</taxon>
        <taxon>Alphaproteobacteria</taxon>
        <taxon>Acetobacterales</taxon>
        <taxon>Roseomonadaceae</taxon>
        <taxon>Siccirubricoccus</taxon>
    </lineage>
</organism>
<keyword evidence="6 8" id="KW-0804">Transcription</keyword>
<keyword evidence="8" id="KW-0963">Cytoplasm</keyword>
<feature type="binding site" evidence="7">
    <location>
        <position position="158"/>
    </location>
    <ligand>
        <name>Zn(2+)</name>
        <dbReference type="ChEBI" id="CHEBI:29105"/>
    </ligand>
</feature>